<feature type="transmembrane region" description="Helical" evidence="7">
    <location>
        <begin position="416"/>
        <end position="433"/>
    </location>
</feature>
<keyword evidence="4 7" id="KW-0812">Transmembrane</keyword>
<dbReference type="CDD" id="cd17321">
    <property type="entry name" value="MFS_MMR_MDR_like"/>
    <property type="match status" value="1"/>
</dbReference>
<feature type="transmembrane region" description="Helical" evidence="7">
    <location>
        <begin position="372"/>
        <end position="395"/>
    </location>
</feature>
<dbReference type="PANTHER" id="PTHR42718:SF46">
    <property type="entry name" value="BLR6921 PROTEIN"/>
    <property type="match status" value="1"/>
</dbReference>
<feature type="transmembrane region" description="Helical" evidence="7">
    <location>
        <begin position="344"/>
        <end position="360"/>
    </location>
</feature>
<accession>A0ABQ3G536</accession>
<evidence type="ECO:0000256" key="5">
    <source>
        <dbReference type="ARBA" id="ARBA00022989"/>
    </source>
</evidence>
<organism evidence="9 10">
    <name type="scientific">Pseudorhodoferax aquiterrae</name>
    <dbReference type="NCBI Taxonomy" id="747304"/>
    <lineage>
        <taxon>Bacteria</taxon>
        <taxon>Pseudomonadati</taxon>
        <taxon>Pseudomonadota</taxon>
        <taxon>Betaproteobacteria</taxon>
        <taxon>Burkholderiales</taxon>
        <taxon>Comamonadaceae</taxon>
    </lineage>
</organism>
<feature type="transmembrane region" description="Helical" evidence="7">
    <location>
        <begin position="453"/>
        <end position="472"/>
    </location>
</feature>
<feature type="transmembrane region" description="Helical" evidence="7">
    <location>
        <begin position="236"/>
        <end position="257"/>
    </location>
</feature>
<keyword evidence="6 7" id="KW-0472">Membrane</keyword>
<dbReference type="PROSITE" id="PS50850">
    <property type="entry name" value="MFS"/>
    <property type="match status" value="1"/>
</dbReference>
<feature type="transmembrane region" description="Helical" evidence="7">
    <location>
        <begin position="311"/>
        <end position="332"/>
    </location>
</feature>
<comment type="caution">
    <text evidence="9">The sequence shown here is derived from an EMBL/GenBank/DDBJ whole genome shotgun (WGS) entry which is preliminary data.</text>
</comment>
<evidence type="ECO:0000256" key="6">
    <source>
        <dbReference type="ARBA" id="ARBA00023136"/>
    </source>
</evidence>
<name>A0ABQ3G536_9BURK</name>
<reference evidence="10" key="1">
    <citation type="journal article" date="2019" name="Int. J. Syst. Evol. Microbiol.">
        <title>The Global Catalogue of Microorganisms (GCM) 10K type strain sequencing project: providing services to taxonomists for standard genome sequencing and annotation.</title>
        <authorList>
            <consortium name="The Broad Institute Genomics Platform"/>
            <consortium name="The Broad Institute Genome Sequencing Center for Infectious Disease"/>
            <person name="Wu L."/>
            <person name="Ma J."/>
        </authorList>
    </citation>
    <scope>NUCLEOTIDE SEQUENCE [LARGE SCALE GENOMIC DNA]</scope>
    <source>
        <strain evidence="10">KCTC 23314</strain>
    </source>
</reference>
<evidence type="ECO:0000256" key="2">
    <source>
        <dbReference type="ARBA" id="ARBA00022448"/>
    </source>
</evidence>
<comment type="subcellular location">
    <subcellularLocation>
        <location evidence="1">Cell membrane</location>
        <topology evidence="1">Multi-pass membrane protein</topology>
    </subcellularLocation>
</comment>
<evidence type="ECO:0000256" key="3">
    <source>
        <dbReference type="ARBA" id="ARBA00022475"/>
    </source>
</evidence>
<evidence type="ECO:0000256" key="1">
    <source>
        <dbReference type="ARBA" id="ARBA00004651"/>
    </source>
</evidence>
<feature type="domain" description="Major facilitator superfamily (MFS) profile" evidence="8">
    <location>
        <begin position="22"/>
        <end position="475"/>
    </location>
</feature>
<proteinExistence type="predicted"/>
<evidence type="ECO:0000256" key="4">
    <source>
        <dbReference type="ARBA" id="ARBA00022692"/>
    </source>
</evidence>
<evidence type="ECO:0000313" key="10">
    <source>
        <dbReference type="Proteomes" id="UP000626210"/>
    </source>
</evidence>
<dbReference type="EMBL" id="BMYK01000011">
    <property type="protein sequence ID" value="GHC88819.1"/>
    <property type="molecule type" value="Genomic_DNA"/>
</dbReference>
<dbReference type="Pfam" id="PF07690">
    <property type="entry name" value="MFS_1"/>
    <property type="match status" value="1"/>
</dbReference>
<dbReference type="InterPro" id="IPR036259">
    <property type="entry name" value="MFS_trans_sf"/>
</dbReference>
<evidence type="ECO:0000313" key="9">
    <source>
        <dbReference type="EMBL" id="GHC88819.1"/>
    </source>
</evidence>
<evidence type="ECO:0000259" key="8">
    <source>
        <dbReference type="PROSITE" id="PS50850"/>
    </source>
</evidence>
<dbReference type="SUPFAM" id="SSF103473">
    <property type="entry name" value="MFS general substrate transporter"/>
    <property type="match status" value="1"/>
</dbReference>
<feature type="transmembrane region" description="Helical" evidence="7">
    <location>
        <begin position="120"/>
        <end position="137"/>
    </location>
</feature>
<keyword evidence="10" id="KW-1185">Reference proteome</keyword>
<feature type="transmembrane region" description="Helical" evidence="7">
    <location>
        <begin position="176"/>
        <end position="198"/>
    </location>
</feature>
<dbReference type="Proteomes" id="UP000626210">
    <property type="component" value="Unassembled WGS sequence"/>
</dbReference>
<keyword evidence="2" id="KW-0813">Transport</keyword>
<feature type="transmembrane region" description="Helical" evidence="7">
    <location>
        <begin position="20"/>
        <end position="40"/>
    </location>
</feature>
<protein>
    <submittedName>
        <fullName evidence="9">MFS transporter</fullName>
    </submittedName>
</protein>
<feature type="transmembrane region" description="Helical" evidence="7">
    <location>
        <begin position="210"/>
        <end position="230"/>
    </location>
</feature>
<dbReference type="Gene3D" id="1.20.1720.10">
    <property type="entry name" value="Multidrug resistance protein D"/>
    <property type="match status" value="1"/>
</dbReference>
<dbReference type="InterPro" id="IPR020846">
    <property type="entry name" value="MFS_dom"/>
</dbReference>
<feature type="transmembrane region" description="Helical" evidence="7">
    <location>
        <begin position="91"/>
        <end position="114"/>
    </location>
</feature>
<keyword evidence="3" id="KW-1003">Cell membrane</keyword>
<dbReference type="RefSeq" id="WP_189688315.1">
    <property type="nucleotide sequence ID" value="NZ_BMYK01000011.1"/>
</dbReference>
<dbReference type="PROSITE" id="PS51257">
    <property type="entry name" value="PROKAR_LIPOPROTEIN"/>
    <property type="match status" value="1"/>
</dbReference>
<dbReference type="InterPro" id="IPR011701">
    <property type="entry name" value="MFS"/>
</dbReference>
<evidence type="ECO:0000256" key="7">
    <source>
        <dbReference type="SAM" id="Phobius"/>
    </source>
</evidence>
<dbReference type="PANTHER" id="PTHR42718">
    <property type="entry name" value="MAJOR FACILITATOR SUPERFAMILY MULTIDRUG TRANSPORTER MFSC"/>
    <property type="match status" value="1"/>
</dbReference>
<sequence>MRTAALSPPAPLLRANLPPWLVVAIACLASFMVVMDGSIVNVALPAMQRELQLSAQAQQWVIDAYLLSFGGCMLLAARAGDLYGRRPVLQAGLALFTFASLAGGLAGDAGLLLAARAAQGLGAAVLATSSMTLVMAATHHDRQARASALSWWAALNSAGFALGVVIGGLLTDGAGWRWVMFVNVPIGLLLIVGIACSLRPPPTQATRPVLDLPGALLSTLGSAALVYGITQSAAQGWGSPLVLGALGLSLAAFLLLLSVERRSQQPLVRLSIFELPGLAAGNLLMLCLGGLLAASIFLISNTLQQAAGYSARATGLAMLPMGVALAAVRLVFTRSIGAGASRRLPLWGALVAAAGLAWLARMPPQLVFWLDVLGPTLAAGAGLGMVILAATHAVSAGVPVHDAGMASGLANTARQLGGALGVAGIATVLHTVVRAQPASAGPQAALLAGSQAAFLAASGLALLCGLISLRLAPRG</sequence>
<keyword evidence="5 7" id="KW-1133">Transmembrane helix</keyword>
<feature type="transmembrane region" description="Helical" evidence="7">
    <location>
        <begin position="149"/>
        <end position="170"/>
    </location>
</feature>
<feature type="transmembrane region" description="Helical" evidence="7">
    <location>
        <begin position="278"/>
        <end position="299"/>
    </location>
</feature>
<gene>
    <name evidence="9" type="ORF">GCM10007320_36010</name>
</gene>
<dbReference type="Gene3D" id="1.20.1250.20">
    <property type="entry name" value="MFS general substrate transporter like domains"/>
    <property type="match status" value="1"/>
</dbReference>